<dbReference type="AlphaFoldDB" id="A0A9P6MUZ2"/>
<feature type="compositionally biased region" description="Basic and acidic residues" evidence="2">
    <location>
        <begin position="113"/>
        <end position="139"/>
    </location>
</feature>
<feature type="compositionally biased region" description="Polar residues" evidence="2">
    <location>
        <begin position="521"/>
        <end position="532"/>
    </location>
</feature>
<protein>
    <submittedName>
        <fullName evidence="3">Uncharacterized protein</fullName>
    </submittedName>
</protein>
<organism evidence="3 4">
    <name type="scientific">Entomortierella chlamydospora</name>
    <dbReference type="NCBI Taxonomy" id="101097"/>
    <lineage>
        <taxon>Eukaryota</taxon>
        <taxon>Fungi</taxon>
        <taxon>Fungi incertae sedis</taxon>
        <taxon>Mucoromycota</taxon>
        <taxon>Mortierellomycotina</taxon>
        <taxon>Mortierellomycetes</taxon>
        <taxon>Mortierellales</taxon>
        <taxon>Mortierellaceae</taxon>
        <taxon>Entomortierella</taxon>
    </lineage>
</organism>
<comment type="caution">
    <text evidence="3">The sequence shown here is derived from an EMBL/GenBank/DDBJ whole genome shotgun (WGS) entry which is preliminary data.</text>
</comment>
<evidence type="ECO:0000256" key="2">
    <source>
        <dbReference type="SAM" id="MobiDB-lite"/>
    </source>
</evidence>
<feature type="compositionally biased region" description="Low complexity" evidence="2">
    <location>
        <begin position="89"/>
        <end position="112"/>
    </location>
</feature>
<reference evidence="3" key="1">
    <citation type="journal article" date="2020" name="Fungal Divers.">
        <title>Resolving the Mortierellaceae phylogeny through synthesis of multi-gene phylogenetics and phylogenomics.</title>
        <authorList>
            <person name="Vandepol N."/>
            <person name="Liber J."/>
            <person name="Desiro A."/>
            <person name="Na H."/>
            <person name="Kennedy M."/>
            <person name="Barry K."/>
            <person name="Grigoriev I.V."/>
            <person name="Miller A.N."/>
            <person name="O'Donnell K."/>
            <person name="Stajich J.E."/>
            <person name="Bonito G."/>
        </authorList>
    </citation>
    <scope>NUCLEOTIDE SEQUENCE</scope>
    <source>
        <strain evidence="3">NRRL 2769</strain>
    </source>
</reference>
<sequence length="1006" mass="108221">MGKYKGRNFDPDYHKRNYHYVNRRPDKERNQSHPHSQPISPITPTTPTHNSYNSSSNARTSPMSPPPHGYNYHPSNNLNSNYNPRSLTPNSISTPDSSPSSHSSSYVNYSNSYRHEYRSSWEDRDRHGIAEPERRRSMGRENQQQTSTQPRPTNKDNSAGRASSSSRAPTQGSKSTVSAKQTPSIPAPQQRAKEKEKKAGSTLPWGADKGNTRAVSVPNETERGDSKAIANKSKPTPFVFGEGEAPSFSFANAPPLKGPPTTQPTFQSPSKVMQNIAPKPLQPVPASIYSQQPQRQQLSLSNPSGTSPLIPQSTTALKSQPPAGQAVVPSKTAEQVSHVTYESNIKLLDMHIASLRRSLNNLEKTRVEAAGAERTNDSQDLSGALLLIQSEIQCYTVIRSQLHPTQDPQMQRKTISAAHDRILSANLGDINKILENLENITKLPVVQVSQPPSSASSAAHSGSIAMTPKPVNLPNLSDNTPAPNVTAKRKAPDGEQDQEGSVKRSQMPDKAADMARDQTDKNTVPNGNTSLQDVGIRSDVGSKACPMGLDDQTTLPLDGPEVQLTGITAIESPVSRPHTGESNSVTEKQTDNQANDKPLVTGQPTMETQVSTEITRQLVDPKTAGSTSLLGSSLKPQSTGDAGLSMSGSQPSPRQTVSRSTEPQEMQNLAPTTPTKVIKGGESAIKPSESILKSIGPVLGNDVSSPAVNTEPSTIQPDNAVTLPIHSRSNSYDVIKQELALIREESQAQRARTDQLLELLHNEALQRREAEKRLAEMSFEIQDQQMKILRKDLEAKRSEALSMMYKAQAEMREASLIASEAREQRSKAMEESARAQVEIQILQKRIQDMELQYGCGNSIGISSANIGGRYGTLSVVAPGRSILVERESAVATASSENDSQMGFNPVLTSANTISKLSANVTTATTSGAAATATTTAGATATAITTAGVPPSTAAVAAAMAVAAANAATSTRKQMTPESDSSDKEDPSAVKQTRNQQSPDPCYKQVM</sequence>
<feature type="region of interest" description="Disordered" evidence="2">
    <location>
        <begin position="1"/>
        <end position="268"/>
    </location>
</feature>
<accession>A0A9P6MUZ2</accession>
<feature type="compositionally biased region" description="Polar residues" evidence="2">
    <location>
        <begin position="73"/>
        <end position="88"/>
    </location>
</feature>
<feature type="compositionally biased region" description="Low complexity" evidence="2">
    <location>
        <begin position="450"/>
        <end position="459"/>
    </location>
</feature>
<proteinExistence type="predicted"/>
<name>A0A9P6MUZ2_9FUNG</name>
<feature type="compositionally biased region" description="Basic and acidic residues" evidence="2">
    <location>
        <begin position="500"/>
        <end position="520"/>
    </location>
</feature>
<feature type="coiled-coil region" evidence="1">
    <location>
        <begin position="345"/>
        <end position="375"/>
    </location>
</feature>
<feature type="compositionally biased region" description="Low complexity" evidence="2">
    <location>
        <begin position="159"/>
        <end position="168"/>
    </location>
</feature>
<keyword evidence="4" id="KW-1185">Reference proteome</keyword>
<feature type="region of interest" description="Disordered" evidence="2">
    <location>
        <begin position="965"/>
        <end position="1006"/>
    </location>
</feature>
<feature type="compositionally biased region" description="Low complexity" evidence="2">
    <location>
        <begin position="625"/>
        <end position="634"/>
    </location>
</feature>
<evidence type="ECO:0000313" key="3">
    <source>
        <dbReference type="EMBL" id="KAG0014741.1"/>
    </source>
</evidence>
<evidence type="ECO:0000313" key="4">
    <source>
        <dbReference type="Proteomes" id="UP000703661"/>
    </source>
</evidence>
<feature type="compositionally biased region" description="Polar residues" evidence="2">
    <location>
        <begin position="989"/>
        <end position="998"/>
    </location>
</feature>
<feature type="compositionally biased region" description="Polar residues" evidence="2">
    <location>
        <begin position="474"/>
        <end position="483"/>
    </location>
</feature>
<gene>
    <name evidence="3" type="ORF">BGZ80_010254</name>
</gene>
<feature type="compositionally biased region" description="Polar residues" evidence="2">
    <location>
        <begin position="602"/>
        <end position="615"/>
    </location>
</feature>
<dbReference type="EMBL" id="JAAAID010000696">
    <property type="protein sequence ID" value="KAG0014741.1"/>
    <property type="molecule type" value="Genomic_DNA"/>
</dbReference>
<feature type="compositionally biased region" description="Low complexity" evidence="2">
    <location>
        <begin position="33"/>
        <end position="51"/>
    </location>
</feature>
<feature type="region of interest" description="Disordered" evidence="2">
    <location>
        <begin position="290"/>
        <end position="331"/>
    </location>
</feature>
<feature type="compositionally biased region" description="Polar residues" evidence="2">
    <location>
        <begin position="52"/>
        <end position="62"/>
    </location>
</feature>
<feature type="compositionally biased region" description="Polar residues" evidence="2">
    <location>
        <begin position="635"/>
        <end position="675"/>
    </location>
</feature>
<feature type="region of interest" description="Disordered" evidence="2">
    <location>
        <begin position="450"/>
        <end position="684"/>
    </location>
</feature>
<evidence type="ECO:0000256" key="1">
    <source>
        <dbReference type="SAM" id="Coils"/>
    </source>
</evidence>
<feature type="compositionally biased region" description="Polar residues" evidence="2">
    <location>
        <begin position="580"/>
        <end position="595"/>
    </location>
</feature>
<feature type="coiled-coil region" evidence="1">
    <location>
        <begin position="811"/>
        <end position="852"/>
    </location>
</feature>
<feature type="compositionally biased region" description="Polar residues" evidence="2">
    <location>
        <begin position="305"/>
        <end position="318"/>
    </location>
</feature>
<feature type="compositionally biased region" description="Low complexity" evidence="2">
    <location>
        <begin position="290"/>
        <end position="304"/>
    </location>
</feature>
<feature type="compositionally biased region" description="Polar residues" evidence="2">
    <location>
        <begin position="169"/>
        <end position="184"/>
    </location>
</feature>
<keyword evidence="1" id="KW-0175">Coiled coil</keyword>
<dbReference type="Proteomes" id="UP000703661">
    <property type="component" value="Unassembled WGS sequence"/>
</dbReference>
<feature type="compositionally biased region" description="Polar residues" evidence="2">
    <location>
        <begin position="140"/>
        <end position="157"/>
    </location>
</feature>